<dbReference type="EMBL" id="CP055153">
    <property type="protein sequence ID" value="QMU27541.1"/>
    <property type="molecule type" value="Genomic_DNA"/>
</dbReference>
<feature type="compositionally biased region" description="Polar residues" evidence="1">
    <location>
        <begin position="196"/>
        <end position="215"/>
    </location>
</feature>
<feature type="domain" description="Secretion system C-terminal sorting" evidence="2">
    <location>
        <begin position="1447"/>
        <end position="1521"/>
    </location>
</feature>
<feature type="compositionally biased region" description="Basic and acidic residues" evidence="1">
    <location>
        <begin position="731"/>
        <end position="742"/>
    </location>
</feature>
<evidence type="ECO:0000313" key="3">
    <source>
        <dbReference type="EMBL" id="QMU27541.1"/>
    </source>
</evidence>
<accession>A0A7L7L3Z5</accession>
<protein>
    <submittedName>
        <fullName evidence="3">T9SS type A sorting domain-containing protein</fullName>
    </submittedName>
</protein>
<organism evidence="3 4">
    <name type="scientific">Adhaeribacter radiodurans</name>
    <dbReference type="NCBI Taxonomy" id="2745197"/>
    <lineage>
        <taxon>Bacteria</taxon>
        <taxon>Pseudomonadati</taxon>
        <taxon>Bacteroidota</taxon>
        <taxon>Cytophagia</taxon>
        <taxon>Cytophagales</taxon>
        <taxon>Hymenobacteraceae</taxon>
        <taxon>Adhaeribacter</taxon>
    </lineage>
</organism>
<dbReference type="PANTHER" id="PTHR42754">
    <property type="entry name" value="ENDOGLUCANASE"/>
    <property type="match status" value="1"/>
</dbReference>
<dbReference type="InterPro" id="IPR026444">
    <property type="entry name" value="Secre_tail"/>
</dbReference>
<dbReference type="PANTHER" id="PTHR42754:SF1">
    <property type="entry name" value="LIPOPROTEIN"/>
    <property type="match status" value="1"/>
</dbReference>
<name>A0A7L7L3Z5_9BACT</name>
<dbReference type="Proteomes" id="UP000514509">
    <property type="component" value="Chromosome"/>
</dbReference>
<dbReference type="InterPro" id="IPR011044">
    <property type="entry name" value="Quino_amine_DH_bsu"/>
</dbReference>
<feature type="region of interest" description="Disordered" evidence="1">
    <location>
        <begin position="191"/>
        <end position="215"/>
    </location>
</feature>
<keyword evidence="4" id="KW-1185">Reference proteome</keyword>
<dbReference type="RefSeq" id="WP_182414736.1">
    <property type="nucleotide sequence ID" value="NZ_CP055153.1"/>
</dbReference>
<feature type="region of interest" description="Disordered" evidence="1">
    <location>
        <begin position="1331"/>
        <end position="1352"/>
    </location>
</feature>
<dbReference type="NCBIfam" id="TIGR04183">
    <property type="entry name" value="Por_Secre_tail"/>
    <property type="match status" value="1"/>
</dbReference>
<sequence length="1526" mass="166199">MKIRVAQFKVFSKFLPSQIKGWRILGIILLIFFLNPPQGKAQVKLWDKIIGGKDNDVLKSAKETNDGNFILGGTSYSGKSGDKSEPNKGTSNGDYWIIKLRANGTKLWDKTFGGNDGDFLSSLQQTSDGGYILGGYSNSGISGDKSEAGKGSGDYWLVKLDADGNKIWDKTLGGNNDDRLTEVQQTSDGGYILGGYSNSNKSGDKSANNRRPVNENGYNQADYWVVKVDSTGNKVWDKTFGGENNDQLTALQQTSDGGYLLGGSSNSGKFADKSEPSKSDCINTDGEICYDYWIVKIDSNGKKLWDKTLGGYSDDIFSTMVATNDSGFLLGGTSESNKSFDKSEPSLDATEDEANGDYWIVKIKADGTKEWDKTYGGNKRDGLADVLVTADGGYLLGGYTNSNQSTDITEVRRDVESIWVLKINDKGEKIWDKAFSNVKQLVNNLTLDMALTSDGDCLIAGQAYTGIAEWEKSQAGKGAEDFWVIKLGIPDKKIQTISFSPTDQGLGNSPYTLSARASSGLPVTYQVLSGSATLQGNQLSFKGYGTIVVKAMQAGNATYSPVEYTASFQVQRFPKLQDKTFGGNQADLLADMVSTPDGGYLLAGTSSSGSTGDKSMASKGLSDFWLVKMDKDRKKLWDKSYGGAGRETMATIISTPDGGYLLGGSSSSGKEGDKSTVSKGNADYWLVKVDANGTKLWDKTIGGDLDDNLTVILPTPEGGYLLGGNSQSGKGGDKSENNKGKVGENGKYTADFWVVKIDGEGNKVWDKTFGGGYEDRLYSIIVTPNGNYLIGGESVIDSDQFSKYWIVKITPQGEQLWNKSYIYDVYNKLTSLITTPDGGYLLVGSSGQERFSYWIIKTDAEGNQLWDKFYRGEGVHSCTFCDTNESFPIDVLPIANGNYLVAGYSYSDKGDDRTEGNRGGQDYWLLEIDENGKKVADKIFGGGSSDFLTTLLALPNGGYLLGGNSYSNAGNEKSENSKGNQDFWLVQTQLSTFPPSTLEAWNLRYGGTGLDNFTTVIRTTDGGYLLGGYSYSNPSGDKTQISQGESDYWVVKTDASGNKLWDKRYGGTGHDFLNSIVATPDGGFLLGGSSESGKGGNKSVAGYGGKDFWIVKINSTGEKEWDRSYGGTGNEDLRKIKWVTANEYLLAGFSNSPVSGNKNQANRGGQDYWIIKVTIDDFNIYKMWEKCFGGAANDFLEDVSLLENDNLLLGGTSFSSISGNKSQSNQGGSDFWIIRTDNQGNKIWDKRYGGNDQDQLYSMLSINKDTILLAGQSASGKSGDKSQVSQGGKDFWLVQVDGKGEKLWDKTFGGTEDETLRSLIQDKNGGYILGGSSFSGKSGDKSQESQGSSDYWLVKTNNKGEKLLDKRYGGSQQEELRAMWITEDGGYLLGGRSNSDASGDRTQPSQGENDFWLVKVAPVTTTLIASREPAITENTEISSNGFSLQAYPNPLSSNTTIRFTSPKTQQVIIKLFDYQGRETATLFRGKAQAKQTYQIKWQPNNQRTGMYLLRLYSQYKNHTIKLLLTQ</sequence>
<feature type="region of interest" description="Disordered" evidence="1">
    <location>
        <begin position="723"/>
        <end position="742"/>
    </location>
</feature>
<evidence type="ECO:0000313" key="4">
    <source>
        <dbReference type="Proteomes" id="UP000514509"/>
    </source>
</evidence>
<evidence type="ECO:0000256" key="1">
    <source>
        <dbReference type="SAM" id="MobiDB-lite"/>
    </source>
</evidence>
<gene>
    <name evidence="3" type="ORF">HUW48_05575</name>
</gene>
<dbReference type="KEGG" id="add:HUW48_05575"/>
<dbReference type="SUPFAM" id="SSF50969">
    <property type="entry name" value="YVTN repeat-like/Quinoprotein amine dehydrogenase"/>
    <property type="match status" value="1"/>
</dbReference>
<dbReference type="Pfam" id="PF18962">
    <property type="entry name" value="Por_Secre_tail"/>
    <property type="match status" value="1"/>
</dbReference>
<proteinExistence type="predicted"/>
<reference evidence="3 4" key="1">
    <citation type="submission" date="2020-08" db="EMBL/GenBank/DDBJ databases">
        <title>Adhaeribacter dokdonensis sp. nov., isolated from the rhizosphere of Elymus tsukushiensis, a plant native to the Dokdo Islands, Republic of Korea.</title>
        <authorList>
            <person name="Ghim S.Y."/>
        </authorList>
    </citation>
    <scope>NUCLEOTIDE SEQUENCE [LARGE SCALE GENOMIC DNA]</scope>
    <source>
        <strain evidence="3 4">KUDC8001</strain>
    </source>
</reference>
<evidence type="ECO:0000259" key="2">
    <source>
        <dbReference type="Pfam" id="PF18962"/>
    </source>
</evidence>